<dbReference type="InterPro" id="IPR036397">
    <property type="entry name" value="RNaseH_sf"/>
</dbReference>
<dbReference type="Proteomes" id="UP001630127">
    <property type="component" value="Unassembled WGS sequence"/>
</dbReference>
<dbReference type="Gene3D" id="3.30.420.10">
    <property type="entry name" value="Ribonuclease H-like superfamily/Ribonuclease H"/>
    <property type="match status" value="1"/>
</dbReference>
<name>A0ABD2Y1D3_9GENT</name>
<dbReference type="CDD" id="cd06222">
    <property type="entry name" value="RNase_H_like"/>
    <property type="match status" value="1"/>
</dbReference>
<proteinExistence type="predicted"/>
<dbReference type="InterPro" id="IPR002156">
    <property type="entry name" value="RNaseH_domain"/>
</dbReference>
<dbReference type="InterPro" id="IPR044730">
    <property type="entry name" value="RNase_H-like_dom_plant"/>
</dbReference>
<feature type="domain" description="RNase H type-1" evidence="1">
    <location>
        <begin position="41"/>
        <end position="121"/>
    </location>
</feature>
<dbReference type="Pfam" id="PF13456">
    <property type="entry name" value="RVT_3"/>
    <property type="match status" value="1"/>
</dbReference>
<accession>A0ABD2Y1D3</accession>
<dbReference type="InterPro" id="IPR053151">
    <property type="entry name" value="RNase_H-like"/>
</dbReference>
<dbReference type="PANTHER" id="PTHR47723:SF19">
    <property type="entry name" value="POLYNUCLEOTIDYL TRANSFERASE, RIBONUCLEASE H-LIKE SUPERFAMILY PROTEIN"/>
    <property type="match status" value="1"/>
</dbReference>
<evidence type="ECO:0000313" key="2">
    <source>
        <dbReference type="EMBL" id="KAL3500242.1"/>
    </source>
</evidence>
<evidence type="ECO:0000259" key="1">
    <source>
        <dbReference type="Pfam" id="PF13456"/>
    </source>
</evidence>
<dbReference type="EMBL" id="JBJUIK010000016">
    <property type="protein sequence ID" value="KAL3500242.1"/>
    <property type="molecule type" value="Genomic_DNA"/>
</dbReference>
<dbReference type="AlphaFoldDB" id="A0ABD2Y1D3"/>
<gene>
    <name evidence="2" type="ORF">ACH5RR_039335</name>
</gene>
<keyword evidence="3" id="KW-1185">Reference proteome</keyword>
<reference evidence="2 3" key="1">
    <citation type="submission" date="2024-11" db="EMBL/GenBank/DDBJ databases">
        <title>A near-complete genome assembly of Cinchona calisaya.</title>
        <authorList>
            <person name="Lian D.C."/>
            <person name="Zhao X.W."/>
            <person name="Wei L."/>
        </authorList>
    </citation>
    <scope>NUCLEOTIDE SEQUENCE [LARGE SCALE GENOMIC DNA]</scope>
    <source>
        <tissue evidence="2">Nenye</tissue>
    </source>
</reference>
<protein>
    <recommendedName>
        <fullName evidence="1">RNase H type-1 domain-containing protein</fullName>
    </recommendedName>
</protein>
<organism evidence="2 3">
    <name type="scientific">Cinchona calisaya</name>
    <dbReference type="NCBI Taxonomy" id="153742"/>
    <lineage>
        <taxon>Eukaryota</taxon>
        <taxon>Viridiplantae</taxon>
        <taxon>Streptophyta</taxon>
        <taxon>Embryophyta</taxon>
        <taxon>Tracheophyta</taxon>
        <taxon>Spermatophyta</taxon>
        <taxon>Magnoliopsida</taxon>
        <taxon>eudicotyledons</taxon>
        <taxon>Gunneridae</taxon>
        <taxon>Pentapetalae</taxon>
        <taxon>asterids</taxon>
        <taxon>lamiids</taxon>
        <taxon>Gentianales</taxon>
        <taxon>Rubiaceae</taxon>
        <taxon>Cinchonoideae</taxon>
        <taxon>Cinchoneae</taxon>
        <taxon>Cinchona</taxon>
    </lineage>
</organism>
<evidence type="ECO:0000313" key="3">
    <source>
        <dbReference type="Proteomes" id="UP001630127"/>
    </source>
</evidence>
<comment type="caution">
    <text evidence="2">The sequence shown here is derived from an EMBL/GenBank/DDBJ whole genome shotgun (WGS) entry which is preliminary data.</text>
</comment>
<dbReference type="PANTHER" id="PTHR47723">
    <property type="entry name" value="OS05G0353850 PROTEIN"/>
    <property type="match status" value="1"/>
</dbReference>
<sequence length="130" mass="14402">MSLFVQEYIALEPMDRLQAPLTATRILVVTWSRVFEGIKLNVDGFFLGNFGKISSRGIAQNNSGNVIFVFAKHFGEGTSLQAEAYVLLHGINLCITHSILNATIEVDSKALHDIVIQKSTTPWQLDGLIR</sequence>
<dbReference type="SUPFAM" id="SSF53098">
    <property type="entry name" value="Ribonuclease H-like"/>
    <property type="match status" value="1"/>
</dbReference>
<dbReference type="InterPro" id="IPR012337">
    <property type="entry name" value="RNaseH-like_sf"/>
</dbReference>